<protein>
    <submittedName>
        <fullName evidence="4">Uncharacterized protein LOC108631786</fullName>
    </submittedName>
</protein>
<evidence type="ECO:0000256" key="1">
    <source>
        <dbReference type="SAM" id="MobiDB-lite"/>
    </source>
</evidence>
<feature type="compositionally biased region" description="Basic residues" evidence="1">
    <location>
        <begin position="231"/>
        <end position="240"/>
    </location>
</feature>
<accession>A0AAJ7NEN5</accession>
<name>A0AAJ7NEN5_9HYME</name>
<feature type="domain" description="DUF7041" evidence="2">
    <location>
        <begin position="30"/>
        <end position="113"/>
    </location>
</feature>
<proteinExistence type="predicted"/>
<keyword evidence="3" id="KW-1185">Reference proteome</keyword>
<dbReference type="PANTHER" id="PTHR33327">
    <property type="entry name" value="ENDONUCLEASE"/>
    <property type="match status" value="1"/>
</dbReference>
<sequence length="278" mass="31821">MDKEADISVSTDAAEEQKEVVYTTVAPVRVPPFWPQKVALWFKQLEAQFVISRITKDETKYGYVVGHLEGKYAEEVEDIICNPPETHKYDAIKSAVMKRLSDSGAMRIRKLLESEEIGDRTPTQFWRRLKELAGPSVTDEFLVELWKNRLPSKTQLVLAATSDTAGAKLAEIADRVHEIPVSKDTNIAAAASRSSEIECLREELKEMRLKLDEVLNQRSRSRSSSRDRPWKRFPKQRNNGKKKDGVKHDLCWYHYKFAERATRCTTPCKWDGPKPGNA</sequence>
<dbReference type="Proteomes" id="UP000694925">
    <property type="component" value="Unplaced"/>
</dbReference>
<dbReference type="GeneID" id="108631786"/>
<feature type="region of interest" description="Disordered" evidence="1">
    <location>
        <begin position="216"/>
        <end position="244"/>
    </location>
</feature>
<reference evidence="4" key="1">
    <citation type="submission" date="2025-08" db="UniProtKB">
        <authorList>
            <consortium name="RefSeq"/>
        </authorList>
    </citation>
    <scope>IDENTIFICATION</scope>
    <source>
        <tissue evidence="4">Whole body</tissue>
    </source>
</reference>
<dbReference type="InterPro" id="IPR055469">
    <property type="entry name" value="DUF7041"/>
</dbReference>
<evidence type="ECO:0000313" key="4">
    <source>
        <dbReference type="RefSeq" id="XP_017891439.1"/>
    </source>
</evidence>
<dbReference type="RefSeq" id="XP_017891439.1">
    <property type="nucleotide sequence ID" value="XM_018035950.1"/>
</dbReference>
<evidence type="ECO:0000259" key="2">
    <source>
        <dbReference type="Pfam" id="PF23055"/>
    </source>
</evidence>
<dbReference type="PANTHER" id="PTHR33327:SF3">
    <property type="entry name" value="RNA-DIRECTED DNA POLYMERASE"/>
    <property type="match status" value="1"/>
</dbReference>
<dbReference type="AlphaFoldDB" id="A0AAJ7NEN5"/>
<dbReference type="Pfam" id="PF23055">
    <property type="entry name" value="DUF7041"/>
    <property type="match status" value="1"/>
</dbReference>
<organism evidence="3 4">
    <name type="scientific">Ceratina calcarata</name>
    <dbReference type="NCBI Taxonomy" id="156304"/>
    <lineage>
        <taxon>Eukaryota</taxon>
        <taxon>Metazoa</taxon>
        <taxon>Ecdysozoa</taxon>
        <taxon>Arthropoda</taxon>
        <taxon>Hexapoda</taxon>
        <taxon>Insecta</taxon>
        <taxon>Pterygota</taxon>
        <taxon>Neoptera</taxon>
        <taxon>Endopterygota</taxon>
        <taxon>Hymenoptera</taxon>
        <taxon>Apocrita</taxon>
        <taxon>Aculeata</taxon>
        <taxon>Apoidea</taxon>
        <taxon>Anthophila</taxon>
        <taxon>Apidae</taxon>
        <taxon>Ceratina</taxon>
        <taxon>Zadontomerus</taxon>
    </lineage>
</organism>
<evidence type="ECO:0000313" key="3">
    <source>
        <dbReference type="Proteomes" id="UP000694925"/>
    </source>
</evidence>
<gene>
    <name evidence="4" type="primary">LOC108631786</name>
</gene>
<dbReference type="KEGG" id="ccal:108631786"/>